<reference evidence="4" key="1">
    <citation type="submission" date="2016-10" db="EMBL/GenBank/DDBJ databases">
        <authorList>
            <person name="Varghese N."/>
            <person name="Submissions S."/>
        </authorList>
    </citation>
    <scope>NUCLEOTIDE SEQUENCE [LARGE SCALE GENOMIC DNA]</scope>
    <source>
        <strain evidence="4">DSM 44718</strain>
    </source>
</reference>
<accession>A0A1H3UQ22</accession>
<keyword evidence="1" id="KW-0472">Membrane</keyword>
<keyword evidence="1" id="KW-0812">Transmembrane</keyword>
<feature type="chain" id="PRO_5011713834" description="LPXTG-motif cell wall anchor domain-containing protein" evidence="2">
    <location>
        <begin position="30"/>
        <end position="230"/>
    </location>
</feature>
<evidence type="ECO:0008006" key="5">
    <source>
        <dbReference type="Google" id="ProtNLM"/>
    </source>
</evidence>
<evidence type="ECO:0000313" key="3">
    <source>
        <dbReference type="EMBL" id="SDZ64498.1"/>
    </source>
</evidence>
<keyword evidence="2" id="KW-0732">Signal</keyword>
<proteinExistence type="predicted"/>
<feature type="signal peptide" evidence="2">
    <location>
        <begin position="1"/>
        <end position="29"/>
    </location>
</feature>
<name>A0A1H3UQ22_9ACTN</name>
<dbReference type="EMBL" id="FNQB01000005">
    <property type="protein sequence ID" value="SDZ64498.1"/>
    <property type="molecule type" value="Genomic_DNA"/>
</dbReference>
<evidence type="ECO:0000256" key="1">
    <source>
        <dbReference type="SAM" id="Phobius"/>
    </source>
</evidence>
<evidence type="ECO:0000256" key="2">
    <source>
        <dbReference type="SAM" id="SignalP"/>
    </source>
</evidence>
<evidence type="ECO:0000313" key="4">
    <source>
        <dbReference type="Proteomes" id="UP000199632"/>
    </source>
</evidence>
<keyword evidence="4" id="KW-1185">Reference proteome</keyword>
<dbReference type="AlphaFoldDB" id="A0A1H3UQ22"/>
<dbReference type="STRING" id="137265.SAMN05421684_7768"/>
<gene>
    <name evidence="3" type="ORF">SAMN05421684_7768</name>
</gene>
<feature type="transmembrane region" description="Helical" evidence="1">
    <location>
        <begin position="195"/>
        <end position="217"/>
    </location>
</feature>
<keyword evidence="1" id="KW-1133">Transmembrane helix</keyword>
<protein>
    <recommendedName>
        <fullName evidence="5">LPXTG-motif cell wall anchor domain-containing protein</fullName>
    </recommendedName>
</protein>
<organism evidence="3 4">
    <name type="scientific">Asanoa ishikariensis</name>
    <dbReference type="NCBI Taxonomy" id="137265"/>
    <lineage>
        <taxon>Bacteria</taxon>
        <taxon>Bacillati</taxon>
        <taxon>Actinomycetota</taxon>
        <taxon>Actinomycetes</taxon>
        <taxon>Micromonosporales</taxon>
        <taxon>Micromonosporaceae</taxon>
        <taxon>Asanoa</taxon>
    </lineage>
</organism>
<dbReference type="RefSeq" id="WP_176985299.1">
    <property type="nucleotide sequence ID" value="NZ_BOND01000029.1"/>
</dbReference>
<dbReference type="Proteomes" id="UP000199632">
    <property type="component" value="Unassembled WGS sequence"/>
</dbReference>
<sequence>MPFRGLANGLACAAAFAVVALGAPAPAAAHPFGDPQTVAITSDPARPDVVRVNWKVGGLDDLTVLGVSLGLLPRERVLLDGAVFYQDSDAAALGPSPQFAAYLLEQVTVASDGRPCTGVVTPPDDLAWAGASIDYTCSGPVSVVSVAVGTLTDLDPAYRTLATGPGGARAIYTADASVHEWTLGAGGDARLGRSAALQIAAVAGGLLSAAVAVLLVLRHRRRRAAIPLTT</sequence>